<gene>
    <name evidence="2" type="ORF">AB1Y20_002030</name>
</gene>
<sequence length="142" mass="14194">MMEVRRNAATGVRQSASPAVSSFQSSPVTRAAELTGEPAAAPAQTLVNTPRHSLSSPAGDGAAASVDKTSAPTCREPVGATPGPSRIPAAVNLPAHLSVAAPDKLPRHFGDATRAASGTSLFQTPSTVVAPTTATASLPLMS</sequence>
<name>A0AB34JAI6_PRYPA</name>
<keyword evidence="3" id="KW-1185">Reference proteome</keyword>
<evidence type="ECO:0000313" key="3">
    <source>
        <dbReference type="Proteomes" id="UP001515480"/>
    </source>
</evidence>
<evidence type="ECO:0000256" key="1">
    <source>
        <dbReference type="SAM" id="MobiDB-lite"/>
    </source>
</evidence>
<accession>A0AB34JAI6</accession>
<dbReference type="EMBL" id="JBGBPQ010000011">
    <property type="protein sequence ID" value="KAL1515402.1"/>
    <property type="molecule type" value="Genomic_DNA"/>
</dbReference>
<proteinExistence type="predicted"/>
<comment type="caution">
    <text evidence="2">The sequence shown here is derived from an EMBL/GenBank/DDBJ whole genome shotgun (WGS) entry which is preliminary data.</text>
</comment>
<dbReference type="Proteomes" id="UP001515480">
    <property type="component" value="Unassembled WGS sequence"/>
</dbReference>
<feature type="compositionally biased region" description="Polar residues" evidence="1">
    <location>
        <begin position="45"/>
        <end position="56"/>
    </location>
</feature>
<feature type="compositionally biased region" description="Low complexity" evidence="1">
    <location>
        <begin position="14"/>
        <end position="28"/>
    </location>
</feature>
<evidence type="ECO:0000313" key="2">
    <source>
        <dbReference type="EMBL" id="KAL1515402.1"/>
    </source>
</evidence>
<feature type="region of interest" description="Disordered" evidence="1">
    <location>
        <begin position="1"/>
        <end position="86"/>
    </location>
</feature>
<reference evidence="2 3" key="1">
    <citation type="journal article" date="2024" name="Science">
        <title>Giant polyketide synthase enzymes in the biosynthesis of giant marine polyether toxins.</title>
        <authorList>
            <person name="Fallon T.R."/>
            <person name="Shende V.V."/>
            <person name="Wierzbicki I.H."/>
            <person name="Pendleton A.L."/>
            <person name="Watervoot N.F."/>
            <person name="Auber R.P."/>
            <person name="Gonzalez D.J."/>
            <person name="Wisecaver J.H."/>
            <person name="Moore B.S."/>
        </authorList>
    </citation>
    <scope>NUCLEOTIDE SEQUENCE [LARGE SCALE GENOMIC DNA]</scope>
    <source>
        <strain evidence="2 3">12B1</strain>
    </source>
</reference>
<organism evidence="2 3">
    <name type="scientific">Prymnesium parvum</name>
    <name type="common">Toxic golden alga</name>
    <dbReference type="NCBI Taxonomy" id="97485"/>
    <lineage>
        <taxon>Eukaryota</taxon>
        <taxon>Haptista</taxon>
        <taxon>Haptophyta</taxon>
        <taxon>Prymnesiophyceae</taxon>
        <taxon>Prymnesiales</taxon>
        <taxon>Prymnesiaceae</taxon>
        <taxon>Prymnesium</taxon>
    </lineage>
</organism>
<dbReference type="AlphaFoldDB" id="A0AB34JAI6"/>
<protein>
    <submittedName>
        <fullName evidence="2">Uncharacterized protein</fullName>
    </submittedName>
</protein>